<proteinExistence type="predicted"/>
<name>A0ABD3DVT8_9LAMI</name>
<evidence type="ECO:0000313" key="1">
    <source>
        <dbReference type="EMBL" id="KAL3646019.1"/>
    </source>
</evidence>
<gene>
    <name evidence="1" type="primary">SCD1_2</name>
    <name evidence="1" type="ORF">CASFOL_011199</name>
</gene>
<reference evidence="2" key="1">
    <citation type="journal article" date="2024" name="IScience">
        <title>Strigolactones Initiate the Formation of Haustorium-like Structures in Castilleja.</title>
        <authorList>
            <person name="Buerger M."/>
            <person name="Peterson D."/>
            <person name="Chory J."/>
        </authorList>
    </citation>
    <scope>NUCLEOTIDE SEQUENCE [LARGE SCALE GENOMIC DNA]</scope>
</reference>
<keyword evidence="2" id="KW-1185">Reference proteome</keyword>
<sequence>MLRSHIGEVTALHCVTKRKVWDLVGDRESRCRIFYQWKHRLHKGSYYMQNQQIVHIFSQAPWINMQTLGLENFETYQDILDRTSVNAVAMSPHLDHLSLDYH</sequence>
<evidence type="ECO:0000313" key="2">
    <source>
        <dbReference type="Proteomes" id="UP001632038"/>
    </source>
</evidence>
<dbReference type="Proteomes" id="UP001632038">
    <property type="component" value="Unassembled WGS sequence"/>
</dbReference>
<dbReference type="AlphaFoldDB" id="A0ABD3DVT8"/>
<accession>A0ABD3DVT8</accession>
<organism evidence="1 2">
    <name type="scientific">Castilleja foliolosa</name>
    <dbReference type="NCBI Taxonomy" id="1961234"/>
    <lineage>
        <taxon>Eukaryota</taxon>
        <taxon>Viridiplantae</taxon>
        <taxon>Streptophyta</taxon>
        <taxon>Embryophyta</taxon>
        <taxon>Tracheophyta</taxon>
        <taxon>Spermatophyta</taxon>
        <taxon>Magnoliopsida</taxon>
        <taxon>eudicotyledons</taxon>
        <taxon>Gunneridae</taxon>
        <taxon>Pentapetalae</taxon>
        <taxon>asterids</taxon>
        <taxon>lamiids</taxon>
        <taxon>Lamiales</taxon>
        <taxon>Orobanchaceae</taxon>
        <taxon>Pedicularideae</taxon>
        <taxon>Castillejinae</taxon>
        <taxon>Castilleja</taxon>
    </lineage>
</organism>
<protein>
    <submittedName>
        <fullName evidence="1">Scytalone dehydratase</fullName>
    </submittedName>
</protein>
<dbReference type="EMBL" id="JAVIJP010000013">
    <property type="protein sequence ID" value="KAL3646019.1"/>
    <property type="molecule type" value="Genomic_DNA"/>
</dbReference>
<comment type="caution">
    <text evidence="1">The sequence shown here is derived from an EMBL/GenBank/DDBJ whole genome shotgun (WGS) entry which is preliminary data.</text>
</comment>